<evidence type="ECO:0000313" key="1">
    <source>
        <dbReference type="EMBL" id="GBP28196.1"/>
    </source>
</evidence>
<name>A0A4C1UQD8_EUMVA</name>
<dbReference type="EMBL" id="BGZK01000203">
    <property type="protein sequence ID" value="GBP28196.1"/>
    <property type="molecule type" value="Genomic_DNA"/>
</dbReference>
<gene>
    <name evidence="1" type="ORF">EVAR_76291_1</name>
</gene>
<protein>
    <submittedName>
        <fullName evidence="1">Uncharacterized protein</fullName>
    </submittedName>
</protein>
<dbReference type="Proteomes" id="UP000299102">
    <property type="component" value="Unassembled WGS sequence"/>
</dbReference>
<evidence type="ECO:0000313" key="2">
    <source>
        <dbReference type="Proteomes" id="UP000299102"/>
    </source>
</evidence>
<comment type="caution">
    <text evidence="1">The sequence shown here is derived from an EMBL/GenBank/DDBJ whole genome shotgun (WGS) entry which is preliminary data.</text>
</comment>
<organism evidence="1 2">
    <name type="scientific">Eumeta variegata</name>
    <name type="common">Bagworm moth</name>
    <name type="synonym">Eumeta japonica</name>
    <dbReference type="NCBI Taxonomy" id="151549"/>
    <lineage>
        <taxon>Eukaryota</taxon>
        <taxon>Metazoa</taxon>
        <taxon>Ecdysozoa</taxon>
        <taxon>Arthropoda</taxon>
        <taxon>Hexapoda</taxon>
        <taxon>Insecta</taxon>
        <taxon>Pterygota</taxon>
        <taxon>Neoptera</taxon>
        <taxon>Endopterygota</taxon>
        <taxon>Lepidoptera</taxon>
        <taxon>Glossata</taxon>
        <taxon>Ditrysia</taxon>
        <taxon>Tineoidea</taxon>
        <taxon>Psychidae</taxon>
        <taxon>Oiketicinae</taxon>
        <taxon>Eumeta</taxon>
    </lineage>
</organism>
<sequence length="172" mass="18323">MSSQLESITNYDVAISATLRSAARERQNKRKKSMATRELVGRWVTGVLHRSYIAHIEFSVGWTASAEESDAVGFCLVSWADIEIECRAATLFGRASVASDHTLPVVLSPLSPSNGLMCILSKHRKYRLEYSGPNGRSAGAGAGAVTVVLRPRGARRKAALGAAERAPAPAGG</sequence>
<proteinExistence type="predicted"/>
<keyword evidence="2" id="KW-1185">Reference proteome</keyword>
<reference evidence="1 2" key="1">
    <citation type="journal article" date="2019" name="Commun. Biol.">
        <title>The bagworm genome reveals a unique fibroin gene that provides high tensile strength.</title>
        <authorList>
            <person name="Kono N."/>
            <person name="Nakamura H."/>
            <person name="Ohtoshi R."/>
            <person name="Tomita M."/>
            <person name="Numata K."/>
            <person name="Arakawa K."/>
        </authorList>
    </citation>
    <scope>NUCLEOTIDE SEQUENCE [LARGE SCALE GENOMIC DNA]</scope>
</reference>
<dbReference type="AlphaFoldDB" id="A0A4C1UQD8"/>
<accession>A0A4C1UQD8</accession>